<reference evidence="1 2" key="1">
    <citation type="submission" date="2020-08" db="EMBL/GenBank/DDBJ databases">
        <title>Genomic Encyclopedia of Type Strains, Phase IV (KMG-IV): sequencing the most valuable type-strain genomes for metagenomic binning, comparative biology and taxonomic classification.</title>
        <authorList>
            <person name="Goeker M."/>
        </authorList>
    </citation>
    <scope>NUCLEOTIDE SEQUENCE [LARGE SCALE GENOMIC DNA]</scope>
    <source>
        <strain evidence="1 2">DSM 23240</strain>
    </source>
</reference>
<comment type="caution">
    <text evidence="1">The sequence shown here is derived from an EMBL/GenBank/DDBJ whole genome shotgun (WGS) entry which is preliminary data.</text>
</comment>
<gene>
    <name evidence="1" type="ORF">HNR39_002797</name>
</gene>
<name>A0A840RT12_9BURK</name>
<dbReference type="Proteomes" id="UP000571084">
    <property type="component" value="Unassembled WGS sequence"/>
</dbReference>
<protein>
    <submittedName>
        <fullName evidence="1">Uncharacterized protein</fullName>
    </submittedName>
</protein>
<evidence type="ECO:0000313" key="1">
    <source>
        <dbReference type="EMBL" id="MBB5200955.1"/>
    </source>
</evidence>
<dbReference type="EMBL" id="JACHHQ010000005">
    <property type="protein sequence ID" value="MBB5200955.1"/>
    <property type="molecule type" value="Genomic_DNA"/>
</dbReference>
<dbReference type="InterPro" id="IPR045646">
    <property type="entry name" value="DUF6402"/>
</dbReference>
<organism evidence="1 2">
    <name type="scientific">Glaciimonas immobilis</name>
    <dbReference type="NCBI Taxonomy" id="728004"/>
    <lineage>
        <taxon>Bacteria</taxon>
        <taxon>Pseudomonadati</taxon>
        <taxon>Pseudomonadota</taxon>
        <taxon>Betaproteobacteria</taxon>
        <taxon>Burkholderiales</taxon>
        <taxon>Oxalobacteraceae</taxon>
        <taxon>Glaciimonas</taxon>
    </lineage>
</organism>
<sequence>MNYLFRQDEFIVQHIGIYLRDTYDFNSDSTFEQMFPLGVWSKSRLLSKAEMTVYMLMYNARENSKIAEMFPSLVPVFNDDFRRYQKRHQAGGDFVVYSDVMWLKVPAGMKTPMPW</sequence>
<evidence type="ECO:0000313" key="2">
    <source>
        <dbReference type="Proteomes" id="UP000571084"/>
    </source>
</evidence>
<proteinExistence type="predicted"/>
<dbReference type="Pfam" id="PF19940">
    <property type="entry name" value="DUF6402"/>
    <property type="match status" value="1"/>
</dbReference>
<dbReference type="AlphaFoldDB" id="A0A840RT12"/>
<keyword evidence="2" id="KW-1185">Reference proteome</keyword>
<accession>A0A840RT12</accession>